<keyword evidence="1" id="KW-0472">Membrane</keyword>
<evidence type="ECO:0000313" key="2">
    <source>
        <dbReference type="EMBL" id="KRL00161.1"/>
    </source>
</evidence>
<feature type="transmembrane region" description="Helical" evidence="1">
    <location>
        <begin position="41"/>
        <end position="60"/>
    </location>
</feature>
<name>A0A0R1LXK4_9LACO</name>
<dbReference type="InterPro" id="IPR009781">
    <property type="entry name" value="DUF1345"/>
</dbReference>
<dbReference type="AlphaFoldDB" id="A0A0R1LXK4"/>
<keyword evidence="1" id="KW-1133">Transmembrane helix</keyword>
<keyword evidence="3" id="KW-1185">Reference proteome</keyword>
<feature type="transmembrane region" description="Helical" evidence="1">
    <location>
        <begin position="81"/>
        <end position="103"/>
    </location>
</feature>
<proteinExistence type="predicted"/>
<dbReference type="EMBL" id="AZEF01000061">
    <property type="protein sequence ID" value="KRL00161.1"/>
    <property type="molecule type" value="Genomic_DNA"/>
</dbReference>
<evidence type="ECO:0000256" key="1">
    <source>
        <dbReference type="SAM" id="Phobius"/>
    </source>
</evidence>
<feature type="transmembrane region" description="Helical" evidence="1">
    <location>
        <begin position="15"/>
        <end position="35"/>
    </location>
</feature>
<accession>A0A0R1LXK4</accession>
<protein>
    <recommendedName>
        <fullName evidence="4">DUF1345 domain-containing protein</fullName>
    </recommendedName>
</protein>
<dbReference type="RefSeq" id="WP_057746828.1">
    <property type="nucleotide sequence ID" value="NZ_AZEF01000061.1"/>
</dbReference>
<feature type="transmembrane region" description="Helical" evidence="1">
    <location>
        <begin position="115"/>
        <end position="134"/>
    </location>
</feature>
<comment type="caution">
    <text evidence="2">The sequence shown here is derived from an EMBL/GenBank/DDBJ whole genome shotgun (WGS) entry which is preliminary data.</text>
</comment>
<dbReference type="OrthoDB" id="64737at2"/>
<keyword evidence="1" id="KW-0812">Transmembrane</keyword>
<gene>
    <name evidence="2" type="ORF">FC81_GL000541</name>
</gene>
<dbReference type="PATRIC" id="fig|1423731.3.peg.555"/>
<reference evidence="2 3" key="1">
    <citation type="journal article" date="2015" name="Genome Announc.">
        <title>Expanding the biotechnology potential of lactobacilli through comparative genomics of 213 strains and associated genera.</title>
        <authorList>
            <person name="Sun Z."/>
            <person name="Harris H.M."/>
            <person name="McCann A."/>
            <person name="Guo C."/>
            <person name="Argimon S."/>
            <person name="Zhang W."/>
            <person name="Yang X."/>
            <person name="Jeffery I.B."/>
            <person name="Cooney J.C."/>
            <person name="Kagawa T.F."/>
            <person name="Liu W."/>
            <person name="Song Y."/>
            <person name="Salvetti E."/>
            <person name="Wrobel A."/>
            <person name="Rasinkangas P."/>
            <person name="Parkhill J."/>
            <person name="Rea M.C."/>
            <person name="O'Sullivan O."/>
            <person name="Ritari J."/>
            <person name="Douillard F.P."/>
            <person name="Paul Ross R."/>
            <person name="Yang R."/>
            <person name="Briner A.E."/>
            <person name="Felis G.E."/>
            <person name="de Vos W.M."/>
            <person name="Barrangou R."/>
            <person name="Klaenhammer T.R."/>
            <person name="Caufield P.W."/>
            <person name="Cui Y."/>
            <person name="Zhang H."/>
            <person name="O'Toole P.W."/>
        </authorList>
    </citation>
    <scope>NUCLEOTIDE SEQUENCE [LARGE SCALE GENOMIC DNA]</scope>
    <source>
        <strain evidence="2 3">DSM 19910</strain>
    </source>
</reference>
<evidence type="ECO:0000313" key="3">
    <source>
        <dbReference type="Proteomes" id="UP000051621"/>
    </source>
</evidence>
<organism evidence="2 3">
    <name type="scientific">Liquorilactobacillus capillatus DSM 19910</name>
    <dbReference type="NCBI Taxonomy" id="1423731"/>
    <lineage>
        <taxon>Bacteria</taxon>
        <taxon>Bacillati</taxon>
        <taxon>Bacillota</taxon>
        <taxon>Bacilli</taxon>
        <taxon>Lactobacillales</taxon>
        <taxon>Lactobacillaceae</taxon>
        <taxon>Liquorilactobacillus</taxon>
    </lineage>
</organism>
<sequence length="215" mass="24160">MKKSQRRKLFRQKRVYFVVAIVAGVLSGFALKVYLDWATSLLMSWNVGAITVMVLMWLNFQPLTGEHTRKIVETENIRYSFLDIAIILASCVSLGVVVFLVTIGKGNPIELGTGLLSIPVSWSLVHAVYTFHYAELYYKKSTDKNEGGVDFNNAELPSFWDFAYLSYTIGMTYQVSDTNFSTTSFRKVALGHALISFLFNTVIIAVLVNFIADLV</sequence>
<dbReference type="STRING" id="1423731.FC81_GL000541"/>
<dbReference type="Proteomes" id="UP000051621">
    <property type="component" value="Unassembled WGS sequence"/>
</dbReference>
<feature type="transmembrane region" description="Helical" evidence="1">
    <location>
        <begin position="189"/>
        <end position="212"/>
    </location>
</feature>
<evidence type="ECO:0008006" key="4">
    <source>
        <dbReference type="Google" id="ProtNLM"/>
    </source>
</evidence>
<dbReference type="Pfam" id="PF07077">
    <property type="entry name" value="DUF1345"/>
    <property type="match status" value="1"/>
</dbReference>